<evidence type="ECO:0000313" key="3">
    <source>
        <dbReference type="Proteomes" id="UP001292079"/>
    </source>
</evidence>
<protein>
    <submittedName>
        <fullName evidence="2">Uncharacterized protein</fullName>
    </submittedName>
</protein>
<dbReference type="PANTHER" id="PTHR38681:SF1">
    <property type="entry name" value="RETROVIRUS-RELATED POL POLYPROTEIN FROM TRANSPOSON 412-LIKE PROTEIN"/>
    <property type="match status" value="1"/>
</dbReference>
<dbReference type="EMBL" id="JALJAT010000001">
    <property type="protein sequence ID" value="KAK4474250.1"/>
    <property type="molecule type" value="Genomic_DNA"/>
</dbReference>
<gene>
    <name evidence="2" type="ORF">MN116_000218</name>
</gene>
<feature type="compositionally biased region" description="Polar residues" evidence="1">
    <location>
        <begin position="153"/>
        <end position="178"/>
    </location>
</feature>
<name>A0AAE2D8R1_SCHME</name>
<dbReference type="AlphaFoldDB" id="A0AAE2D8R1"/>
<feature type="compositionally biased region" description="Low complexity" evidence="1">
    <location>
        <begin position="179"/>
        <end position="191"/>
    </location>
</feature>
<keyword evidence="3" id="KW-1185">Reference proteome</keyword>
<dbReference type="PANTHER" id="PTHR38681">
    <property type="entry name" value="RETROVIRUS-RELATED POL POLYPROTEIN FROM TRANSPOSON 412-LIKE PROTEIN-RELATED"/>
    <property type="match status" value="1"/>
</dbReference>
<evidence type="ECO:0000256" key="1">
    <source>
        <dbReference type="SAM" id="MobiDB-lite"/>
    </source>
</evidence>
<reference evidence="2" key="2">
    <citation type="journal article" date="2023" name="Infect Dis Poverty">
        <title>Chromosome-scale genome of the human blood fluke Schistosoma mekongi and its implications for public health.</title>
        <authorList>
            <person name="Zhou M."/>
            <person name="Xu L."/>
            <person name="Xu D."/>
            <person name="Chen W."/>
            <person name="Khan J."/>
            <person name="Hu Y."/>
            <person name="Huang H."/>
            <person name="Wei H."/>
            <person name="Zhang Y."/>
            <person name="Chusongsang P."/>
            <person name="Tanasarnprasert K."/>
            <person name="Hu X."/>
            <person name="Limpanont Y."/>
            <person name="Lv Z."/>
        </authorList>
    </citation>
    <scope>NUCLEOTIDE SEQUENCE</scope>
    <source>
        <strain evidence="2">LV_2022a</strain>
    </source>
</reference>
<organism evidence="2 3">
    <name type="scientific">Schistosoma mekongi</name>
    <name type="common">Parasitic worm</name>
    <dbReference type="NCBI Taxonomy" id="38744"/>
    <lineage>
        <taxon>Eukaryota</taxon>
        <taxon>Metazoa</taxon>
        <taxon>Spiralia</taxon>
        <taxon>Lophotrochozoa</taxon>
        <taxon>Platyhelminthes</taxon>
        <taxon>Trematoda</taxon>
        <taxon>Digenea</taxon>
        <taxon>Strigeidida</taxon>
        <taxon>Schistosomatoidea</taxon>
        <taxon>Schistosomatidae</taxon>
        <taxon>Schistosoma</taxon>
    </lineage>
</organism>
<comment type="caution">
    <text evidence="2">The sequence shown here is derived from an EMBL/GenBank/DDBJ whole genome shotgun (WGS) entry which is preliminary data.</text>
</comment>
<accession>A0AAE2D8R1</accession>
<evidence type="ECO:0000313" key="2">
    <source>
        <dbReference type="EMBL" id="KAK4474250.1"/>
    </source>
</evidence>
<proteinExistence type="predicted"/>
<reference evidence="2" key="1">
    <citation type="submission" date="2022-04" db="EMBL/GenBank/DDBJ databases">
        <authorList>
            <person name="Xu L."/>
            <person name="Lv Z."/>
        </authorList>
    </citation>
    <scope>NUCLEOTIDE SEQUENCE</scope>
    <source>
        <strain evidence="2">LV_2022a</strain>
    </source>
</reference>
<sequence>MSQPDTTLWSDALPMILLGIRNTIKEDIGYTSSRLVYGTTLTLPGQLVHSPDENASSTMDFTSQLIRAMRQLRPISPRMHSRPEQVSQHLTSCEFVFVRIDATRKPLTPPYEGPFRVLKRADKFFTVDKHGKSETISIDRLKRAFVNSSIDTSMGNTLLPTARNQTQTPDSAQHHQPPTSTASSSVSLTTTRSGRIITKPKRFVYFAD</sequence>
<dbReference type="Proteomes" id="UP001292079">
    <property type="component" value="Unassembled WGS sequence"/>
</dbReference>
<feature type="region of interest" description="Disordered" evidence="1">
    <location>
        <begin position="153"/>
        <end position="191"/>
    </location>
</feature>